<dbReference type="GO" id="GO:0000166">
    <property type="term" value="F:nucleotide binding"/>
    <property type="evidence" value="ECO:0007669"/>
    <property type="project" value="UniProtKB-KW"/>
</dbReference>
<keyword evidence="9" id="KW-0735">Signal-anchor</keyword>
<keyword evidence="7 12" id="KW-0812">Transmembrane</keyword>
<evidence type="ECO:0000259" key="13">
    <source>
        <dbReference type="Pfam" id="PF02434"/>
    </source>
</evidence>
<dbReference type="PANTHER" id="PTHR23033:SF14">
    <property type="entry name" value="GLYCOPROTEIN-N-ACETYLGALACTOSAMINE 3-BETA-GALACTOSYLTRANSFERASE 1-RELATED"/>
    <property type="match status" value="1"/>
</dbReference>
<evidence type="ECO:0000313" key="14">
    <source>
        <dbReference type="EMBL" id="VDM69385.1"/>
    </source>
</evidence>
<name>A0A3P7KDQ2_STRVU</name>
<keyword evidence="5" id="KW-0328">Glycosyltransferase</keyword>
<dbReference type="EMBL" id="UYYB01012051">
    <property type="protein sequence ID" value="VDM69385.1"/>
    <property type="molecule type" value="Genomic_DNA"/>
</dbReference>
<dbReference type="AlphaFoldDB" id="A0A3P7KDQ2"/>
<accession>A0A3P7KDQ2</accession>
<dbReference type="OrthoDB" id="421979at2759"/>
<feature type="domain" description="Fringe-like glycosyltransferase" evidence="13">
    <location>
        <begin position="42"/>
        <end position="210"/>
    </location>
</feature>
<dbReference type="PANTHER" id="PTHR23033">
    <property type="entry name" value="BETA1,3-GALACTOSYLTRANSFERASE"/>
    <property type="match status" value="1"/>
</dbReference>
<proteinExistence type="inferred from homology"/>
<comment type="subcellular location">
    <subcellularLocation>
        <location evidence="1">Membrane</location>
        <topology evidence="1">Single-pass type II membrane protein</topology>
    </subcellularLocation>
</comment>
<keyword evidence="10 12" id="KW-1133">Transmembrane helix</keyword>
<evidence type="ECO:0000256" key="10">
    <source>
        <dbReference type="ARBA" id="ARBA00022989"/>
    </source>
</evidence>
<sequence length="211" mass="23652">MYQLHEVYLWMSNNLLTSLIFILDYIMIQCICNIYCSCIVLVPIVKRTWGASLPFIEFYSNVANRSIPTIDSGVPNTERGHCGKTFVILRRFVRTLNESNASENFSWLFIADDDTLVSIPRLLQLLSCYDSKDKMIIGERYGYGFSTSGRDGYDYPTGGSGMAFSSSAAKAIISDCECPSNDSPDDMIIGVCARRSGVRIIHNAAFHQARH</sequence>
<dbReference type="Proteomes" id="UP000270094">
    <property type="component" value="Unassembled WGS sequence"/>
</dbReference>
<dbReference type="InterPro" id="IPR003378">
    <property type="entry name" value="Fringe-like_glycosylTrfase"/>
</dbReference>
<keyword evidence="15" id="KW-1185">Reference proteome</keyword>
<dbReference type="GO" id="GO:0016263">
    <property type="term" value="F:glycoprotein-N-acetylgalactosamine 3-beta-galactosyltransferase activity"/>
    <property type="evidence" value="ECO:0007669"/>
    <property type="project" value="UniProtKB-EC"/>
</dbReference>
<comment type="pathway">
    <text evidence="2">Protein modification; protein glycosylation.</text>
</comment>
<evidence type="ECO:0000256" key="9">
    <source>
        <dbReference type="ARBA" id="ARBA00022968"/>
    </source>
</evidence>
<evidence type="ECO:0000256" key="12">
    <source>
        <dbReference type="SAM" id="Phobius"/>
    </source>
</evidence>
<reference evidence="14 15" key="1">
    <citation type="submission" date="2018-11" db="EMBL/GenBank/DDBJ databases">
        <authorList>
            <consortium name="Pathogen Informatics"/>
        </authorList>
    </citation>
    <scope>NUCLEOTIDE SEQUENCE [LARGE SCALE GENOMIC DNA]</scope>
</reference>
<evidence type="ECO:0000313" key="15">
    <source>
        <dbReference type="Proteomes" id="UP000270094"/>
    </source>
</evidence>
<evidence type="ECO:0000256" key="3">
    <source>
        <dbReference type="ARBA" id="ARBA00006462"/>
    </source>
</evidence>
<evidence type="ECO:0000256" key="7">
    <source>
        <dbReference type="ARBA" id="ARBA00022692"/>
    </source>
</evidence>
<keyword evidence="6" id="KW-0808">Transferase</keyword>
<evidence type="ECO:0000256" key="4">
    <source>
        <dbReference type="ARBA" id="ARBA00012557"/>
    </source>
</evidence>
<feature type="transmembrane region" description="Helical" evidence="12">
    <location>
        <begin position="20"/>
        <end position="45"/>
    </location>
</feature>
<organism evidence="14 15">
    <name type="scientific">Strongylus vulgaris</name>
    <name type="common">Blood worm</name>
    <dbReference type="NCBI Taxonomy" id="40348"/>
    <lineage>
        <taxon>Eukaryota</taxon>
        <taxon>Metazoa</taxon>
        <taxon>Ecdysozoa</taxon>
        <taxon>Nematoda</taxon>
        <taxon>Chromadorea</taxon>
        <taxon>Rhabditida</taxon>
        <taxon>Rhabditina</taxon>
        <taxon>Rhabditomorpha</taxon>
        <taxon>Strongyloidea</taxon>
        <taxon>Strongylidae</taxon>
        <taxon>Strongylus</taxon>
    </lineage>
</organism>
<keyword evidence="8" id="KW-0547">Nucleotide-binding</keyword>
<dbReference type="InterPro" id="IPR026050">
    <property type="entry name" value="C1GALT1/C1GALT1_chp1"/>
</dbReference>
<evidence type="ECO:0000256" key="2">
    <source>
        <dbReference type="ARBA" id="ARBA00004922"/>
    </source>
</evidence>
<evidence type="ECO:0000256" key="11">
    <source>
        <dbReference type="ARBA" id="ARBA00023136"/>
    </source>
</evidence>
<dbReference type="Pfam" id="PF02434">
    <property type="entry name" value="Fringe"/>
    <property type="match status" value="1"/>
</dbReference>
<evidence type="ECO:0000256" key="8">
    <source>
        <dbReference type="ARBA" id="ARBA00022741"/>
    </source>
</evidence>
<dbReference type="EC" id="2.4.1.122" evidence="4"/>
<evidence type="ECO:0000256" key="5">
    <source>
        <dbReference type="ARBA" id="ARBA00022676"/>
    </source>
</evidence>
<protein>
    <recommendedName>
        <fullName evidence="4">N-acetylgalactosaminide beta-1,3-galactosyltransferase</fullName>
        <ecNumber evidence="4">2.4.1.122</ecNumber>
    </recommendedName>
</protein>
<keyword evidence="11 12" id="KW-0472">Membrane</keyword>
<gene>
    <name evidence="14" type="ORF">SVUK_LOCUS4383</name>
</gene>
<evidence type="ECO:0000256" key="6">
    <source>
        <dbReference type="ARBA" id="ARBA00022679"/>
    </source>
</evidence>
<evidence type="ECO:0000256" key="1">
    <source>
        <dbReference type="ARBA" id="ARBA00004606"/>
    </source>
</evidence>
<feature type="non-terminal residue" evidence="14">
    <location>
        <position position="211"/>
    </location>
</feature>
<dbReference type="GO" id="GO:0016020">
    <property type="term" value="C:membrane"/>
    <property type="evidence" value="ECO:0007669"/>
    <property type="project" value="UniProtKB-SubCell"/>
</dbReference>
<comment type="similarity">
    <text evidence="3">Belongs to the glycosyltransferase 31 family. Beta3-Gal-T subfamily.</text>
</comment>
<dbReference type="Gene3D" id="3.90.550.50">
    <property type="match status" value="1"/>
</dbReference>